<feature type="region of interest" description="Disordered" evidence="12">
    <location>
        <begin position="715"/>
        <end position="770"/>
    </location>
</feature>
<evidence type="ECO:0000256" key="6">
    <source>
        <dbReference type="ARBA" id="ARBA00022840"/>
    </source>
</evidence>
<keyword evidence="6 10" id="KW-0067">ATP-binding</keyword>
<keyword evidence="16" id="KW-1185">Reference proteome</keyword>
<dbReference type="Pfam" id="PF16124">
    <property type="entry name" value="RecQ_Zn_bind"/>
    <property type="match status" value="1"/>
</dbReference>
<evidence type="ECO:0000256" key="7">
    <source>
        <dbReference type="ARBA" id="ARBA00023125"/>
    </source>
</evidence>
<dbReference type="EC" id="5.6.2.4" evidence="10"/>
<dbReference type="InterPro" id="IPR027417">
    <property type="entry name" value="P-loop_NTPase"/>
</dbReference>
<dbReference type="InterPro" id="IPR036388">
    <property type="entry name" value="WH-like_DNA-bd_sf"/>
</dbReference>
<dbReference type="GO" id="GO:0005524">
    <property type="term" value="F:ATP binding"/>
    <property type="evidence" value="ECO:0007669"/>
    <property type="project" value="UniProtKB-KW"/>
</dbReference>
<comment type="subcellular location">
    <subcellularLocation>
        <location evidence="10">Nucleus</location>
    </subcellularLocation>
</comment>
<evidence type="ECO:0000313" key="15">
    <source>
        <dbReference type="EMBL" id="KIY65210.1"/>
    </source>
</evidence>
<accession>A0A0D7B4T8</accession>
<dbReference type="GO" id="GO:0016887">
    <property type="term" value="F:ATP hydrolysis activity"/>
    <property type="evidence" value="ECO:0007669"/>
    <property type="project" value="RHEA"/>
</dbReference>
<evidence type="ECO:0000313" key="16">
    <source>
        <dbReference type="Proteomes" id="UP000054007"/>
    </source>
</evidence>
<dbReference type="SMART" id="SM00490">
    <property type="entry name" value="HELICc"/>
    <property type="match status" value="1"/>
</dbReference>
<evidence type="ECO:0000256" key="1">
    <source>
        <dbReference type="ARBA" id="ARBA00005446"/>
    </source>
</evidence>
<evidence type="ECO:0000259" key="14">
    <source>
        <dbReference type="PROSITE" id="PS51194"/>
    </source>
</evidence>
<comment type="catalytic activity">
    <reaction evidence="10">
        <text>ATP + H2O = ADP + phosphate + H(+)</text>
        <dbReference type="Rhea" id="RHEA:13065"/>
        <dbReference type="ChEBI" id="CHEBI:15377"/>
        <dbReference type="ChEBI" id="CHEBI:15378"/>
        <dbReference type="ChEBI" id="CHEBI:30616"/>
        <dbReference type="ChEBI" id="CHEBI:43474"/>
        <dbReference type="ChEBI" id="CHEBI:456216"/>
    </reaction>
</comment>
<dbReference type="PANTHER" id="PTHR13710:SF105">
    <property type="entry name" value="ATP-DEPENDENT DNA HELICASE Q1"/>
    <property type="match status" value="1"/>
</dbReference>
<dbReference type="GO" id="GO:0003677">
    <property type="term" value="F:DNA binding"/>
    <property type="evidence" value="ECO:0007669"/>
    <property type="project" value="UniProtKB-KW"/>
</dbReference>
<dbReference type="SMART" id="SM00487">
    <property type="entry name" value="DEXDc"/>
    <property type="match status" value="1"/>
</dbReference>
<feature type="domain" description="Helicase ATP-binding" evidence="13">
    <location>
        <begin position="92"/>
        <end position="272"/>
    </location>
</feature>
<keyword evidence="5 10" id="KW-0347">Helicase</keyword>
<name>A0A0D7B4T8_9AGAR</name>
<keyword evidence="7" id="KW-0238">DNA-binding</keyword>
<dbReference type="STRING" id="1314674.A0A0D7B4T8"/>
<feature type="region of interest" description="Disordered" evidence="12">
    <location>
        <begin position="1"/>
        <end position="20"/>
    </location>
</feature>
<keyword evidence="10" id="KW-0539">Nucleus</keyword>
<dbReference type="FunFam" id="3.40.50.300:FF:001456">
    <property type="entry name" value="ATP-dependent DNA helicase"/>
    <property type="match status" value="1"/>
</dbReference>
<evidence type="ECO:0000256" key="2">
    <source>
        <dbReference type="ARBA" id="ARBA00022723"/>
    </source>
</evidence>
<evidence type="ECO:0000256" key="5">
    <source>
        <dbReference type="ARBA" id="ARBA00022806"/>
    </source>
</evidence>
<feature type="domain" description="Helicase C-terminal" evidence="14">
    <location>
        <begin position="309"/>
        <end position="457"/>
    </location>
</feature>
<dbReference type="GO" id="GO:0005634">
    <property type="term" value="C:nucleus"/>
    <property type="evidence" value="ECO:0007669"/>
    <property type="project" value="UniProtKB-SubCell"/>
</dbReference>
<feature type="compositionally biased region" description="Polar residues" evidence="12">
    <location>
        <begin position="674"/>
        <end position="690"/>
    </location>
</feature>
<dbReference type="GO" id="GO:0000724">
    <property type="term" value="P:double-strand break repair via homologous recombination"/>
    <property type="evidence" value="ECO:0007669"/>
    <property type="project" value="TreeGrafter"/>
</dbReference>
<dbReference type="GO" id="GO:0005694">
    <property type="term" value="C:chromosome"/>
    <property type="evidence" value="ECO:0007669"/>
    <property type="project" value="TreeGrafter"/>
</dbReference>
<evidence type="ECO:0000256" key="4">
    <source>
        <dbReference type="ARBA" id="ARBA00022801"/>
    </source>
</evidence>
<dbReference type="Pfam" id="PF00270">
    <property type="entry name" value="DEAD"/>
    <property type="match status" value="1"/>
</dbReference>
<comment type="catalytic activity">
    <reaction evidence="9 10">
        <text>Couples ATP hydrolysis with the unwinding of duplex DNA by translocating in the 3'-5' direction.</text>
        <dbReference type="EC" id="5.6.2.4"/>
    </reaction>
</comment>
<dbReference type="PROSITE" id="PS51194">
    <property type="entry name" value="HELICASE_CTER"/>
    <property type="match status" value="1"/>
</dbReference>
<dbReference type="SUPFAM" id="SSF52540">
    <property type="entry name" value="P-loop containing nucleoside triphosphate hydrolases"/>
    <property type="match status" value="1"/>
</dbReference>
<dbReference type="PANTHER" id="PTHR13710">
    <property type="entry name" value="DNA HELICASE RECQ FAMILY MEMBER"/>
    <property type="match status" value="1"/>
</dbReference>
<gene>
    <name evidence="15" type="ORF">CYLTODRAFT_400783</name>
</gene>
<feature type="coiled-coil region" evidence="11">
    <location>
        <begin position="24"/>
        <end position="54"/>
    </location>
</feature>
<dbReference type="InterPro" id="IPR004589">
    <property type="entry name" value="DNA_helicase_ATP-dep_RecQ"/>
</dbReference>
<dbReference type="InterPro" id="IPR032284">
    <property type="entry name" value="RecQ_Zn-bd"/>
</dbReference>
<organism evidence="15 16">
    <name type="scientific">Cylindrobasidium torrendii FP15055 ss-10</name>
    <dbReference type="NCBI Taxonomy" id="1314674"/>
    <lineage>
        <taxon>Eukaryota</taxon>
        <taxon>Fungi</taxon>
        <taxon>Dikarya</taxon>
        <taxon>Basidiomycota</taxon>
        <taxon>Agaricomycotina</taxon>
        <taxon>Agaricomycetes</taxon>
        <taxon>Agaricomycetidae</taxon>
        <taxon>Agaricales</taxon>
        <taxon>Marasmiineae</taxon>
        <taxon>Physalacriaceae</taxon>
        <taxon>Cylindrobasidium</taxon>
    </lineage>
</organism>
<dbReference type="Gene3D" id="1.10.10.10">
    <property type="entry name" value="Winged helix-like DNA-binding domain superfamily/Winged helix DNA-binding domain"/>
    <property type="match status" value="1"/>
</dbReference>
<evidence type="ECO:0000259" key="13">
    <source>
        <dbReference type="PROSITE" id="PS51192"/>
    </source>
</evidence>
<dbReference type="EMBL" id="KN880600">
    <property type="protein sequence ID" value="KIY65210.1"/>
    <property type="molecule type" value="Genomic_DNA"/>
</dbReference>
<dbReference type="FunFam" id="3.40.50.300:FF:001389">
    <property type="entry name" value="ATP-dependent DNA helicase RecQ"/>
    <property type="match status" value="1"/>
</dbReference>
<reference evidence="15 16" key="1">
    <citation type="journal article" date="2015" name="Fungal Genet. Biol.">
        <title>Evolution of novel wood decay mechanisms in Agaricales revealed by the genome sequences of Fistulina hepatica and Cylindrobasidium torrendii.</title>
        <authorList>
            <person name="Floudas D."/>
            <person name="Held B.W."/>
            <person name="Riley R."/>
            <person name="Nagy L.G."/>
            <person name="Koehler G."/>
            <person name="Ransdell A.S."/>
            <person name="Younus H."/>
            <person name="Chow J."/>
            <person name="Chiniquy J."/>
            <person name="Lipzen A."/>
            <person name="Tritt A."/>
            <person name="Sun H."/>
            <person name="Haridas S."/>
            <person name="LaButti K."/>
            <person name="Ohm R.A."/>
            <person name="Kues U."/>
            <person name="Blanchette R.A."/>
            <person name="Grigoriev I.V."/>
            <person name="Minto R.E."/>
            <person name="Hibbett D.S."/>
        </authorList>
    </citation>
    <scope>NUCLEOTIDE SEQUENCE [LARGE SCALE GENOMIC DNA]</scope>
    <source>
        <strain evidence="15 16">FP15055 ss-10</strain>
    </source>
</reference>
<feature type="region of interest" description="Disordered" evidence="12">
    <location>
        <begin position="674"/>
        <end position="698"/>
    </location>
</feature>
<dbReference type="AlphaFoldDB" id="A0A0D7B4T8"/>
<dbReference type="Gene3D" id="3.40.50.300">
    <property type="entry name" value="P-loop containing nucleotide triphosphate hydrolases"/>
    <property type="match status" value="2"/>
</dbReference>
<evidence type="ECO:0000256" key="12">
    <source>
        <dbReference type="SAM" id="MobiDB-lite"/>
    </source>
</evidence>
<dbReference type="PROSITE" id="PS51192">
    <property type="entry name" value="HELICASE_ATP_BIND_1"/>
    <property type="match status" value="1"/>
</dbReference>
<keyword evidence="4 10" id="KW-0378">Hydrolase</keyword>
<evidence type="ECO:0000256" key="11">
    <source>
        <dbReference type="SAM" id="Coils"/>
    </source>
</evidence>
<dbReference type="NCBIfam" id="TIGR00614">
    <property type="entry name" value="recQ_fam"/>
    <property type="match status" value="1"/>
</dbReference>
<evidence type="ECO:0000256" key="8">
    <source>
        <dbReference type="ARBA" id="ARBA00023235"/>
    </source>
</evidence>
<dbReference type="Proteomes" id="UP000054007">
    <property type="component" value="Unassembled WGS sequence"/>
</dbReference>
<feature type="compositionally biased region" description="Basic and acidic residues" evidence="12">
    <location>
        <begin position="744"/>
        <end position="758"/>
    </location>
</feature>
<keyword evidence="2" id="KW-0479">Metal-binding</keyword>
<dbReference type="GO" id="GO:0046872">
    <property type="term" value="F:metal ion binding"/>
    <property type="evidence" value="ECO:0007669"/>
    <property type="project" value="UniProtKB-KW"/>
</dbReference>
<protein>
    <recommendedName>
        <fullName evidence="10">ATP-dependent DNA helicase</fullName>
        <ecNumber evidence="10">5.6.2.4</ecNumber>
    </recommendedName>
</protein>
<evidence type="ECO:0000256" key="10">
    <source>
        <dbReference type="RuleBase" id="RU364117"/>
    </source>
</evidence>
<dbReference type="InterPro" id="IPR001650">
    <property type="entry name" value="Helicase_C-like"/>
</dbReference>
<dbReference type="InterPro" id="IPR011545">
    <property type="entry name" value="DEAD/DEAH_box_helicase_dom"/>
</dbReference>
<evidence type="ECO:0000256" key="9">
    <source>
        <dbReference type="ARBA" id="ARBA00034617"/>
    </source>
</evidence>
<sequence length="786" mass="88635">MPSASSSTSRARKRRQRADNRIKLTQIYAEIANLQRQAEELEQQNRDIDEELQVNNSPNYDSEEFAWARSLRTAMRETFKIKEYRLCQRAVCNANVDGRDIVCVMPTGGGKSLTYQLPAFCGTGVTVVISPLISLISDQIMHLKELNVLAAKLTGSTSASESQQIHDRLENLIHGRPDRHLALLYVTPEKLSKSANFRALLQELADNRKLERFVVDEAHCVSTMGHDFRTDYRELNILRKYYPSVPIMALTATCPPKVLDDLVEVLCLKPICKGNKLDGTLYFTAPLYRPNLHYSVLAKPPQSKKAYSILVEYILEHHEGHCGVIYCTSKKQAEEVATSLQEAGIKTGFYHAEKEEHEKESLHGQWRRGEIKVICATTAFGMGIDKQDVRFVIHHSISKSLDGYYQESGRAGRDGKDADCVLFYRPQDAWTLAGMVNSPTGNERLFPMFNFVHDAVECRRLQFANYFSHSAELALSAWGNDAMDPCGHCDNCIRSGSEKEGRDVTLEIWQLVKLMQAVCVCGSRYTAQQIVELARKGATRKNASAETVDMERVCGGLIKLDKEDIEFLLVWMWTKGYVAVKCQQNQYGTNVYISAGSMAAQLLPWSKEEVSGSGCMMVTFLPKSRKEKITPNGKEKCREVVVDDYDEDAMFADDEVEITYLDGLENDVQEITHASASKLMQPQSSYTSRSGKGKQRELDEDVIMVNEDDVEEVQVRRRKRKSDAFTDADDSSSDPEWVGNMRGDTARVAKAPRVDKTRRPVTRAAKKKADMQREVIEILDSSDEDA</sequence>
<evidence type="ECO:0000256" key="3">
    <source>
        <dbReference type="ARBA" id="ARBA00022741"/>
    </source>
</evidence>
<dbReference type="InterPro" id="IPR014001">
    <property type="entry name" value="Helicase_ATP-bd"/>
</dbReference>
<dbReference type="OrthoDB" id="10261556at2759"/>
<dbReference type="GO" id="GO:0009378">
    <property type="term" value="F:four-way junction helicase activity"/>
    <property type="evidence" value="ECO:0007669"/>
    <property type="project" value="TreeGrafter"/>
</dbReference>
<comment type="similarity">
    <text evidence="1 10">Belongs to the helicase family. RecQ subfamily.</text>
</comment>
<dbReference type="GO" id="GO:0043138">
    <property type="term" value="F:3'-5' DNA helicase activity"/>
    <property type="evidence" value="ECO:0007669"/>
    <property type="project" value="UniProtKB-EC"/>
</dbReference>
<keyword evidence="3 10" id="KW-0547">Nucleotide-binding</keyword>
<keyword evidence="11" id="KW-0175">Coiled coil</keyword>
<dbReference type="Pfam" id="PF00271">
    <property type="entry name" value="Helicase_C"/>
    <property type="match status" value="1"/>
</dbReference>
<proteinExistence type="inferred from homology"/>
<keyword evidence="8" id="KW-0413">Isomerase</keyword>
<dbReference type="GO" id="GO:0005737">
    <property type="term" value="C:cytoplasm"/>
    <property type="evidence" value="ECO:0007669"/>
    <property type="project" value="TreeGrafter"/>
</dbReference>